<dbReference type="InterPro" id="IPR043129">
    <property type="entry name" value="ATPase_NBD"/>
</dbReference>
<dbReference type="InterPro" id="IPR036388">
    <property type="entry name" value="WH-like_DNA-bd_sf"/>
</dbReference>
<dbReference type="SUPFAM" id="SSF46785">
    <property type="entry name" value="Winged helix' DNA-binding domain"/>
    <property type="match status" value="1"/>
</dbReference>
<comment type="caution">
    <text evidence="4">The sequence shown here is derived from an EMBL/GenBank/DDBJ whole genome shotgun (WGS) entry which is preliminary data.</text>
</comment>
<accession>A0A3M7TPU8</accession>
<keyword evidence="3" id="KW-0119">Carbohydrate metabolism</keyword>
<dbReference type="Pfam" id="PF00480">
    <property type="entry name" value="ROK"/>
    <property type="match status" value="1"/>
</dbReference>
<dbReference type="RefSeq" id="WP_122901360.1">
    <property type="nucleotide sequence ID" value="NZ_RHIB01000003.1"/>
</dbReference>
<comment type="function">
    <text evidence="1">Transcriptional repressor of xylose-utilizing enzymes.</text>
</comment>
<dbReference type="PANTHER" id="PTHR18964:SF149">
    <property type="entry name" value="BIFUNCTIONAL UDP-N-ACETYLGLUCOSAMINE 2-EPIMERASE_N-ACETYLMANNOSAMINE KINASE"/>
    <property type="match status" value="1"/>
</dbReference>
<comment type="similarity">
    <text evidence="2">Belongs to the ROK (NagC/XylR) family.</text>
</comment>
<gene>
    <name evidence="4" type="ORF">EBO34_18520</name>
</gene>
<evidence type="ECO:0000313" key="4">
    <source>
        <dbReference type="EMBL" id="RNA67176.1"/>
    </source>
</evidence>
<dbReference type="GO" id="GO:0042732">
    <property type="term" value="P:D-xylose metabolic process"/>
    <property type="evidence" value="ECO:0007669"/>
    <property type="project" value="UniProtKB-KW"/>
</dbReference>
<dbReference type="AlphaFoldDB" id="A0A3M7TPU8"/>
<dbReference type="EMBL" id="RHIB01000003">
    <property type="protein sequence ID" value="RNA67176.1"/>
    <property type="molecule type" value="Genomic_DNA"/>
</dbReference>
<evidence type="ECO:0000256" key="3">
    <source>
        <dbReference type="ARBA" id="ARBA00022629"/>
    </source>
</evidence>
<keyword evidence="5" id="KW-1185">Reference proteome</keyword>
<sequence>METGDSAYIKKMNRRLILDNLIRHKSLSRSEVARLTGLNKATISSQVQTLLHDRLLVESQTYLKGIPGRRPIKLEINRLSGYSIGLDIDENNYIVVFCDLRGTIFHKEERPLTSDDFYSNCQTIIHFLQPFIDQYNSEYNHHSLIGIGIGVHGIVNKETDKIYTPKQQWLVSKVSRLFEDAFETTVHLENNANLCVLAEQGETAYHSNLLTVTLSSGIGLGIIQDNKIFRGFHGFAGEVGHMIVHPNGRDCPCGNKGCWELYASETALRSLLKKALPEINEDKRIESMFTEENHYILKDYLDMLSIGLNNIITIFNPETIILNGAIINAHADMIERIESRLDSKFAKYKEIRSSRIGKEACALGGSAIVQKHFLGLASIFHR</sequence>
<dbReference type="Gene3D" id="3.30.420.40">
    <property type="match status" value="2"/>
</dbReference>
<organism evidence="4 5">
    <name type="scientific">Alteribacter keqinensis</name>
    <dbReference type="NCBI Taxonomy" id="2483800"/>
    <lineage>
        <taxon>Bacteria</taxon>
        <taxon>Bacillati</taxon>
        <taxon>Bacillota</taxon>
        <taxon>Bacilli</taxon>
        <taxon>Bacillales</taxon>
        <taxon>Bacillaceae</taxon>
        <taxon>Alteribacter</taxon>
    </lineage>
</organism>
<proteinExistence type="inferred from homology"/>
<dbReference type="PANTHER" id="PTHR18964">
    <property type="entry name" value="ROK (REPRESSOR, ORF, KINASE) FAMILY"/>
    <property type="match status" value="1"/>
</dbReference>
<evidence type="ECO:0000256" key="1">
    <source>
        <dbReference type="ARBA" id="ARBA00002486"/>
    </source>
</evidence>
<protein>
    <submittedName>
        <fullName evidence="4">ROK family transcriptional regulator</fullName>
    </submittedName>
</protein>
<dbReference type="PROSITE" id="PS01125">
    <property type="entry name" value="ROK"/>
    <property type="match status" value="1"/>
</dbReference>
<reference evidence="4 5" key="1">
    <citation type="submission" date="2018-10" db="EMBL/GenBank/DDBJ databases">
        <title>Bacillus Keqinensis sp. nov., a moderately halophilic bacterium isolated from a saline-alkaline lake.</title>
        <authorList>
            <person name="Wang H."/>
        </authorList>
    </citation>
    <scope>NUCLEOTIDE SEQUENCE [LARGE SCALE GENOMIC DNA]</scope>
    <source>
        <strain evidence="4 5">KQ-3</strain>
    </source>
</reference>
<evidence type="ECO:0000313" key="5">
    <source>
        <dbReference type="Proteomes" id="UP000278746"/>
    </source>
</evidence>
<keyword evidence="3" id="KW-0859">Xylose metabolism</keyword>
<dbReference type="Gene3D" id="1.10.10.10">
    <property type="entry name" value="Winged helix-like DNA-binding domain superfamily/Winged helix DNA-binding domain"/>
    <property type="match status" value="1"/>
</dbReference>
<dbReference type="SUPFAM" id="SSF53067">
    <property type="entry name" value="Actin-like ATPase domain"/>
    <property type="match status" value="1"/>
</dbReference>
<dbReference type="InterPro" id="IPR000600">
    <property type="entry name" value="ROK"/>
</dbReference>
<name>A0A3M7TPU8_9BACI</name>
<evidence type="ECO:0000256" key="2">
    <source>
        <dbReference type="ARBA" id="ARBA00006479"/>
    </source>
</evidence>
<dbReference type="OrthoDB" id="9796533at2"/>
<dbReference type="InterPro" id="IPR036390">
    <property type="entry name" value="WH_DNA-bd_sf"/>
</dbReference>
<dbReference type="InterPro" id="IPR049874">
    <property type="entry name" value="ROK_cs"/>
</dbReference>
<dbReference type="Proteomes" id="UP000278746">
    <property type="component" value="Unassembled WGS sequence"/>
</dbReference>